<reference evidence="2" key="1">
    <citation type="submission" date="2019-03" db="EMBL/GenBank/DDBJ databases">
        <title>Single cell metagenomics reveals metabolic interactions within the superorganism composed of flagellate Streblomastix strix and complex community of Bacteroidetes bacteria on its surface.</title>
        <authorList>
            <person name="Treitli S.C."/>
            <person name="Kolisko M."/>
            <person name="Husnik F."/>
            <person name="Keeling P."/>
            <person name="Hampl V."/>
        </authorList>
    </citation>
    <scope>NUCLEOTIDE SEQUENCE</scope>
    <source>
        <strain evidence="2">STM</strain>
    </source>
</reference>
<dbReference type="SMART" id="SM01321">
    <property type="entry name" value="Y1_Tnp"/>
    <property type="match status" value="1"/>
</dbReference>
<name>A0A5J4R5Y0_9ZZZZ</name>
<dbReference type="GO" id="GO:0003677">
    <property type="term" value="F:DNA binding"/>
    <property type="evidence" value="ECO:0007669"/>
    <property type="project" value="InterPro"/>
</dbReference>
<dbReference type="InterPro" id="IPR002686">
    <property type="entry name" value="Transposase_17"/>
</dbReference>
<gene>
    <name evidence="2" type="ORF">EZS27_022064</name>
</gene>
<evidence type="ECO:0000313" key="2">
    <source>
        <dbReference type="EMBL" id="KAA6329099.1"/>
    </source>
</evidence>
<organism evidence="2">
    <name type="scientific">termite gut metagenome</name>
    <dbReference type="NCBI Taxonomy" id="433724"/>
    <lineage>
        <taxon>unclassified sequences</taxon>
        <taxon>metagenomes</taxon>
        <taxon>organismal metagenomes</taxon>
    </lineage>
</organism>
<dbReference type="Pfam" id="PF01797">
    <property type="entry name" value="Y1_Tnp"/>
    <property type="match status" value="1"/>
</dbReference>
<dbReference type="GO" id="GO:0004803">
    <property type="term" value="F:transposase activity"/>
    <property type="evidence" value="ECO:0007669"/>
    <property type="project" value="InterPro"/>
</dbReference>
<dbReference type="InterPro" id="IPR036515">
    <property type="entry name" value="Transposase_17_sf"/>
</dbReference>
<feature type="domain" description="Transposase IS200-like" evidence="1">
    <location>
        <begin position="5"/>
        <end position="120"/>
    </location>
</feature>
<comment type="caution">
    <text evidence="2">The sequence shown here is derived from an EMBL/GenBank/DDBJ whole genome shotgun (WGS) entry which is preliminary data.</text>
</comment>
<dbReference type="PANTHER" id="PTHR33360">
    <property type="entry name" value="TRANSPOSASE FOR INSERTION SEQUENCE ELEMENT IS200"/>
    <property type="match status" value="1"/>
</dbReference>
<dbReference type="AlphaFoldDB" id="A0A5J4R5Y0"/>
<dbReference type="Gene3D" id="3.30.70.1290">
    <property type="entry name" value="Transposase IS200-like"/>
    <property type="match status" value="1"/>
</dbReference>
<dbReference type="SUPFAM" id="SSF143422">
    <property type="entry name" value="Transposase IS200-like"/>
    <property type="match status" value="1"/>
</dbReference>
<evidence type="ECO:0000259" key="1">
    <source>
        <dbReference type="SMART" id="SM01321"/>
    </source>
</evidence>
<dbReference type="GO" id="GO:0006313">
    <property type="term" value="P:DNA transposition"/>
    <property type="evidence" value="ECO:0007669"/>
    <property type="project" value="InterPro"/>
</dbReference>
<protein>
    <recommendedName>
        <fullName evidence="1">Transposase IS200-like domain-containing protein</fullName>
    </recommendedName>
</protein>
<accession>A0A5J4R5Y0</accession>
<sequence length="158" mass="18499">MSQSLSKLYIHIIFHVKSPISTIIRDEDASDLYAYMGAIIKDSESHPILINGTKDHIHILCVMSKNIALSKLVEHIKRNSSRWIKSKGDYYKNFAWQGGYGGFSVSQSLYAKTKQYIANQKEHHKKMTFREEYVLFLNEYGVDYEEKYIWNDAKRQPE</sequence>
<dbReference type="PANTHER" id="PTHR33360:SF2">
    <property type="entry name" value="TRANSPOSASE FOR INSERTION SEQUENCE ELEMENT IS200"/>
    <property type="match status" value="1"/>
</dbReference>
<dbReference type="EMBL" id="SNRY01001703">
    <property type="protein sequence ID" value="KAA6329099.1"/>
    <property type="molecule type" value="Genomic_DNA"/>
</dbReference>
<proteinExistence type="predicted"/>